<dbReference type="AlphaFoldDB" id="A0A9W8QYP6"/>
<sequence>MDEKDPRIVTLYQDVFDRRTRVQSALWAYCSIAIRALPAWSNIWETIQQRWPLIQGEAMAQQFHDNPTAFKASLGDNGRLTIYSLHRFEDYSSPLSAMPPDCEEEIEDEVEDEAEGEQSFNDRDSEFYKLLVMNGWDKLIETRDQQATGGVLSAQTNSQKRVASTRAFAALVIIDWRRKPVVSRARVGPLEGDLDLLESFIQQVLKRLACMRAYDECAQLCPVGTPVEDFIISNTTNEGSNQAIPNSSQRFQSFIRSGRRWNELKDMVGLEVVLMHDPLEHFRCDLQTFDIPLIVKNGSERQFTQLKELIPTRLRWLAETCVKLHGLVPMLTAASTTEQENAIAIQDGIQTMITAAFGSRSSVEEVLLNSWAKQDGLQRGLIESLRPEAATIPLDMKVGMSLCLLRKLSTKAGGKPATCIDFEMKENVCREAETIMERDCSTLDSRSRRELRVWSHKVLDFVRSCLPADAELHCVSLKANARGLHTA</sequence>
<comment type="caution">
    <text evidence="1">The sequence shown here is derived from an EMBL/GenBank/DDBJ whole genome shotgun (WGS) entry which is preliminary data.</text>
</comment>
<reference evidence="1" key="1">
    <citation type="submission" date="2022-09" db="EMBL/GenBank/DDBJ databases">
        <title>Fusarium specimens isolated from Avocado Roots.</title>
        <authorList>
            <person name="Stajich J."/>
            <person name="Roper C."/>
            <person name="Heimlech-Rivalta G."/>
        </authorList>
    </citation>
    <scope>NUCLEOTIDE SEQUENCE</scope>
    <source>
        <strain evidence="1">A02</strain>
    </source>
</reference>
<evidence type="ECO:0000313" key="2">
    <source>
        <dbReference type="Proteomes" id="UP001152087"/>
    </source>
</evidence>
<dbReference type="EMBL" id="JAOQAV010000051">
    <property type="protein sequence ID" value="KAJ4180133.1"/>
    <property type="molecule type" value="Genomic_DNA"/>
</dbReference>
<protein>
    <submittedName>
        <fullName evidence="1">Uncharacterized protein</fullName>
    </submittedName>
</protein>
<proteinExistence type="predicted"/>
<gene>
    <name evidence="1" type="ORF">NW755_011982</name>
</gene>
<accession>A0A9W8QYP6</accession>
<name>A0A9W8QYP6_9HYPO</name>
<evidence type="ECO:0000313" key="1">
    <source>
        <dbReference type="EMBL" id="KAJ4180133.1"/>
    </source>
</evidence>
<keyword evidence="2" id="KW-1185">Reference proteome</keyword>
<organism evidence="1 2">
    <name type="scientific">Fusarium falciforme</name>
    <dbReference type="NCBI Taxonomy" id="195108"/>
    <lineage>
        <taxon>Eukaryota</taxon>
        <taxon>Fungi</taxon>
        <taxon>Dikarya</taxon>
        <taxon>Ascomycota</taxon>
        <taxon>Pezizomycotina</taxon>
        <taxon>Sordariomycetes</taxon>
        <taxon>Hypocreomycetidae</taxon>
        <taxon>Hypocreales</taxon>
        <taxon>Nectriaceae</taxon>
        <taxon>Fusarium</taxon>
        <taxon>Fusarium solani species complex</taxon>
    </lineage>
</organism>
<dbReference type="Proteomes" id="UP001152087">
    <property type="component" value="Unassembled WGS sequence"/>
</dbReference>